<sequence length="59" mass="7012">MSRLDRFLLTEEWCLAWPNCVQQAELRGLFDHCPLSLSVDEENWGPRPLRVLKCWQDIP</sequence>
<dbReference type="PANTHER" id="PTHR33710">
    <property type="entry name" value="BNAC02G09200D PROTEIN"/>
    <property type="match status" value="1"/>
</dbReference>
<keyword evidence="2" id="KW-1185">Reference proteome</keyword>
<dbReference type="GO" id="GO:0004527">
    <property type="term" value="F:exonuclease activity"/>
    <property type="evidence" value="ECO:0007669"/>
    <property type="project" value="UniProtKB-KW"/>
</dbReference>
<keyword evidence="1" id="KW-0255">Endonuclease</keyword>
<proteinExistence type="predicted"/>
<organism evidence="1 2">
    <name type="scientific">Trifolium medium</name>
    <dbReference type="NCBI Taxonomy" id="97028"/>
    <lineage>
        <taxon>Eukaryota</taxon>
        <taxon>Viridiplantae</taxon>
        <taxon>Streptophyta</taxon>
        <taxon>Embryophyta</taxon>
        <taxon>Tracheophyta</taxon>
        <taxon>Spermatophyta</taxon>
        <taxon>Magnoliopsida</taxon>
        <taxon>eudicotyledons</taxon>
        <taxon>Gunneridae</taxon>
        <taxon>Pentapetalae</taxon>
        <taxon>rosids</taxon>
        <taxon>fabids</taxon>
        <taxon>Fabales</taxon>
        <taxon>Fabaceae</taxon>
        <taxon>Papilionoideae</taxon>
        <taxon>50 kb inversion clade</taxon>
        <taxon>NPAAA clade</taxon>
        <taxon>Hologalegina</taxon>
        <taxon>IRL clade</taxon>
        <taxon>Trifolieae</taxon>
        <taxon>Trifolium</taxon>
    </lineage>
</organism>
<protein>
    <submittedName>
        <fullName evidence="1">Endonuclease/exonuclease/phosphatase family protein</fullName>
    </submittedName>
</protein>
<dbReference type="EMBL" id="LXQA010873600">
    <property type="protein sequence ID" value="MCI75026.1"/>
    <property type="molecule type" value="Genomic_DNA"/>
</dbReference>
<dbReference type="AlphaFoldDB" id="A0A392URB3"/>
<name>A0A392URB3_9FABA</name>
<dbReference type="PANTHER" id="PTHR33710:SF84">
    <property type="entry name" value="ENDONUCLEASE_EXONUCLEASE_PHOSPHATASE FAMILY PROTEIN"/>
    <property type="match status" value="1"/>
</dbReference>
<keyword evidence="1" id="KW-0269">Exonuclease</keyword>
<keyword evidence="1" id="KW-0540">Nuclease</keyword>
<comment type="caution">
    <text evidence="1">The sequence shown here is derived from an EMBL/GenBank/DDBJ whole genome shotgun (WGS) entry which is preliminary data.</text>
</comment>
<feature type="non-terminal residue" evidence="1">
    <location>
        <position position="59"/>
    </location>
</feature>
<evidence type="ECO:0000313" key="1">
    <source>
        <dbReference type="EMBL" id="MCI75026.1"/>
    </source>
</evidence>
<reference evidence="1 2" key="1">
    <citation type="journal article" date="2018" name="Front. Plant Sci.">
        <title>Red Clover (Trifolium pratense) and Zigzag Clover (T. medium) - A Picture of Genomic Similarities and Differences.</title>
        <authorList>
            <person name="Dluhosova J."/>
            <person name="Istvanek J."/>
            <person name="Nedelnik J."/>
            <person name="Repkova J."/>
        </authorList>
    </citation>
    <scope>NUCLEOTIDE SEQUENCE [LARGE SCALE GENOMIC DNA]</scope>
    <source>
        <strain evidence="2">cv. 10/8</strain>
        <tissue evidence="1">Leaf</tissue>
    </source>
</reference>
<dbReference type="GO" id="GO:0004519">
    <property type="term" value="F:endonuclease activity"/>
    <property type="evidence" value="ECO:0007669"/>
    <property type="project" value="UniProtKB-KW"/>
</dbReference>
<keyword evidence="1" id="KW-0378">Hydrolase</keyword>
<evidence type="ECO:0000313" key="2">
    <source>
        <dbReference type="Proteomes" id="UP000265520"/>
    </source>
</evidence>
<accession>A0A392URB3</accession>
<dbReference type="Proteomes" id="UP000265520">
    <property type="component" value="Unassembled WGS sequence"/>
</dbReference>